<dbReference type="InterPro" id="IPR008483">
    <property type="entry name" value="DUF764_BOR_spp"/>
</dbReference>
<dbReference type="GeneID" id="63641757"/>
<reference evidence="1 2" key="1">
    <citation type="journal article" date="2011" name="J. Bacteriol.">
        <title>Whole-genome sequences of thirteen isolates of Borrelia burgdorferi.</title>
        <authorList>
            <person name="Schutzer S.E."/>
            <person name="Fraser-Liggett C.M."/>
            <person name="Casjens S.R."/>
            <person name="Qiu W.G."/>
            <person name="Dunn J.J."/>
            <person name="Mongodin E.F."/>
            <person name="Luft B.J."/>
        </authorList>
    </citation>
    <scope>NUCLEOTIDE SEQUENCE [LARGE SCALE GENOMIC DNA]</scope>
    <source>
        <strain evidence="1 2">ZS7</strain>
        <plasmid evidence="1 2">ZS7_cp32-3+10</plasmid>
    </source>
</reference>
<dbReference type="HOGENOM" id="CLU_128615_0_0_12"/>
<dbReference type="Pfam" id="PF05561">
    <property type="entry name" value="DUF764"/>
    <property type="match status" value="1"/>
</dbReference>
<dbReference type="Proteomes" id="UP000006901">
    <property type="component" value="Plasmid ZS7_cp32-3+10"/>
</dbReference>
<evidence type="ECO:0000313" key="1">
    <source>
        <dbReference type="EMBL" id="ACK74342.1"/>
    </source>
</evidence>
<evidence type="ECO:0000313" key="2">
    <source>
        <dbReference type="Proteomes" id="UP000006901"/>
    </source>
</evidence>
<proteinExistence type="predicted"/>
<organism evidence="1 2">
    <name type="scientific">Borreliella burgdorferi (strain ZS7)</name>
    <name type="common">Borrelia burgdorferi</name>
    <dbReference type="NCBI Taxonomy" id="445985"/>
    <lineage>
        <taxon>Bacteria</taxon>
        <taxon>Pseudomonadati</taxon>
        <taxon>Spirochaetota</taxon>
        <taxon>Spirochaetia</taxon>
        <taxon>Spirochaetales</taxon>
        <taxon>Borreliaceae</taxon>
        <taxon>Borreliella</taxon>
    </lineage>
</organism>
<dbReference type="RefSeq" id="WP_012592989.1">
    <property type="nucleotide sequence ID" value="NC_011720.1"/>
</dbReference>
<geneLocation type="plasmid" evidence="1 2">
    <name>ZS7_cp32-3+10</name>
</geneLocation>
<dbReference type="EMBL" id="CP001202">
    <property type="protein sequence ID" value="ACK74342.1"/>
    <property type="molecule type" value="Genomic_DNA"/>
</dbReference>
<dbReference type="KEGG" id="bbz:BbuZS7_AC38"/>
<gene>
    <name evidence="1" type="ordered locus">BbuZS7_AC38</name>
</gene>
<protein>
    <submittedName>
        <fullName evidence="1">Uncharacterized protein</fullName>
    </submittedName>
</protein>
<keyword evidence="1" id="KW-0614">Plasmid</keyword>
<name>A0A0H3BZY5_BORBZ</name>
<accession>A0A0H3BZY5</accession>
<sequence>MILNLDTILSYLLKIFQGFKIYATENNFECDIINTYNHPYLSKITTASPNIIALKFDSTKHLFDHNSKTGAFYENALEFSIDFQVYIIVVVLNSKDFEANSRMLILYAMLSEFLHNRTHKYTLASPYQPAYVNKINFYIYPISNMQTVGLINLGTKYSNHAYSSSVAFTANVKITEILKEKYEIAARYN</sequence>
<dbReference type="AlphaFoldDB" id="A0A0H3BZY5"/>